<feature type="domain" description="Carbohydrate kinase PfkB" evidence="9">
    <location>
        <begin position="7"/>
        <end position="280"/>
    </location>
</feature>
<evidence type="ECO:0000256" key="3">
    <source>
        <dbReference type="ARBA" id="ARBA00022741"/>
    </source>
</evidence>
<dbReference type="KEGG" id="lao:AOX59_17430"/>
<keyword evidence="4 8" id="KW-0418">Kinase</keyword>
<dbReference type="SUPFAM" id="SSF53613">
    <property type="entry name" value="Ribokinase-like"/>
    <property type="match status" value="1"/>
</dbReference>
<dbReference type="InterPro" id="IPR017583">
    <property type="entry name" value="Tagatose/fructose_Pkinase"/>
</dbReference>
<keyword evidence="7" id="KW-0423">Lactose metabolism</keyword>
<dbReference type="Gene3D" id="3.40.1190.20">
    <property type="match status" value="1"/>
</dbReference>
<dbReference type="CDD" id="cd01164">
    <property type="entry name" value="FruK_PfkB_like"/>
    <property type="match status" value="1"/>
</dbReference>
<proteinExistence type="inferred from homology"/>
<keyword evidence="5 7" id="KW-0067">ATP-binding</keyword>
<dbReference type="GO" id="GO:0016052">
    <property type="term" value="P:carbohydrate catabolic process"/>
    <property type="evidence" value="ECO:0007669"/>
    <property type="project" value="UniProtKB-ARBA"/>
</dbReference>
<dbReference type="STRING" id="1472767.AOX59_17430"/>
<comment type="pathway">
    <text evidence="7">Carbohydrate metabolism; D-tagatose 6-phosphate degradation; D-glyceraldehyde 3-phosphate and glycerone phosphate from D-tagatose 6-phosphate: step 1/2.</text>
</comment>
<dbReference type="Pfam" id="PF00294">
    <property type="entry name" value="PfkB"/>
    <property type="match status" value="1"/>
</dbReference>
<reference evidence="10 11" key="1">
    <citation type="submission" date="2016-01" db="EMBL/GenBank/DDBJ databases">
        <title>Complete genome sequence of strain Lentibacillus amyloliquefaciens LAM0015T isolated from saline sediment.</title>
        <authorList>
            <person name="Wang J.-L."/>
            <person name="He M.-X."/>
        </authorList>
    </citation>
    <scope>NUCLEOTIDE SEQUENCE [LARGE SCALE GENOMIC DNA]</scope>
    <source>
        <strain evidence="10 11">LAM0015</strain>
    </source>
</reference>
<keyword evidence="2 7" id="KW-0808">Transferase</keyword>
<dbReference type="PIRSF" id="PIRSF000535">
    <property type="entry name" value="1PFK/6PFK/LacC"/>
    <property type="match status" value="1"/>
</dbReference>
<dbReference type="PANTHER" id="PTHR46566">
    <property type="entry name" value="1-PHOSPHOFRUCTOKINASE-RELATED"/>
    <property type="match status" value="1"/>
</dbReference>
<gene>
    <name evidence="10" type="ORF">AOX59_17430</name>
</gene>
<organism evidence="10 11">
    <name type="scientific">Lentibacillus amyloliquefaciens</name>
    <dbReference type="NCBI Taxonomy" id="1472767"/>
    <lineage>
        <taxon>Bacteria</taxon>
        <taxon>Bacillati</taxon>
        <taxon>Bacillota</taxon>
        <taxon>Bacilli</taxon>
        <taxon>Bacillales</taxon>
        <taxon>Bacillaceae</taxon>
        <taxon>Lentibacillus</taxon>
    </lineage>
</organism>
<evidence type="ECO:0000256" key="1">
    <source>
        <dbReference type="ARBA" id="ARBA00005380"/>
    </source>
</evidence>
<dbReference type="PANTHER" id="PTHR46566:SF1">
    <property type="entry name" value="1-PHOSPHOFRUCTOKINASE"/>
    <property type="match status" value="1"/>
</dbReference>
<protein>
    <recommendedName>
        <fullName evidence="7">Tagatose-6-phosphate kinase</fullName>
        <ecNumber evidence="7">2.7.1.144</ecNumber>
    </recommendedName>
</protein>
<dbReference type="Proteomes" id="UP000050331">
    <property type="component" value="Chromosome"/>
</dbReference>
<dbReference type="InterPro" id="IPR029056">
    <property type="entry name" value="Ribokinase-like"/>
</dbReference>
<evidence type="ECO:0000313" key="10">
    <source>
        <dbReference type="EMBL" id="ALX50200.1"/>
    </source>
</evidence>
<dbReference type="NCBIfam" id="TIGR03168">
    <property type="entry name" value="1-PFK"/>
    <property type="match status" value="1"/>
</dbReference>
<comment type="catalytic activity">
    <reaction evidence="7">
        <text>D-tagatofuranose 6-phosphate + ATP = D-tagatofuranose 1,6-bisphosphate + ADP + H(+)</text>
        <dbReference type="Rhea" id="RHEA:12420"/>
        <dbReference type="ChEBI" id="CHEBI:15378"/>
        <dbReference type="ChEBI" id="CHEBI:30616"/>
        <dbReference type="ChEBI" id="CHEBI:58694"/>
        <dbReference type="ChEBI" id="CHEBI:58695"/>
        <dbReference type="ChEBI" id="CHEBI:456216"/>
        <dbReference type="EC" id="2.7.1.144"/>
    </reaction>
</comment>
<evidence type="ECO:0000313" key="11">
    <source>
        <dbReference type="Proteomes" id="UP000050331"/>
    </source>
</evidence>
<evidence type="ECO:0000256" key="8">
    <source>
        <dbReference type="RuleBase" id="RU369061"/>
    </source>
</evidence>
<dbReference type="NCBIfam" id="TIGR03828">
    <property type="entry name" value="pfkB"/>
    <property type="match status" value="1"/>
</dbReference>
<dbReference type="InterPro" id="IPR002173">
    <property type="entry name" value="Carboh/pur_kinase_PfkB_CS"/>
</dbReference>
<dbReference type="InterPro" id="IPR011611">
    <property type="entry name" value="PfkB_dom"/>
</dbReference>
<dbReference type="GO" id="GO:2001059">
    <property type="term" value="P:D-tagatose 6-phosphate catabolic process"/>
    <property type="evidence" value="ECO:0007669"/>
    <property type="project" value="UniProtKB-UniPathway"/>
</dbReference>
<comment type="similarity">
    <text evidence="1">Belongs to the carbohydrate kinase pfkB family.</text>
</comment>
<dbReference type="FunFam" id="3.40.1190.20:FF:000001">
    <property type="entry name" value="Phosphofructokinase"/>
    <property type="match status" value="1"/>
</dbReference>
<dbReference type="GO" id="GO:0044281">
    <property type="term" value="P:small molecule metabolic process"/>
    <property type="evidence" value="ECO:0007669"/>
    <property type="project" value="UniProtKB-ARBA"/>
</dbReference>
<dbReference type="GO" id="GO:0005524">
    <property type="term" value="F:ATP binding"/>
    <property type="evidence" value="ECO:0007669"/>
    <property type="project" value="UniProtKB-UniRule"/>
</dbReference>
<comment type="function">
    <text evidence="8">Catalyzes the ATP-dependent phosphorylation of fructose-l-phosphate to fructose-l,6-bisphosphate.</text>
</comment>
<dbReference type="GO" id="GO:0008662">
    <property type="term" value="F:1-phosphofructokinase activity"/>
    <property type="evidence" value="ECO:0007669"/>
    <property type="project" value="UniProtKB-UniRule"/>
</dbReference>
<dbReference type="EC" id="2.7.1.144" evidence="7"/>
<dbReference type="AlphaFoldDB" id="A0A0U4DXU3"/>
<keyword evidence="3 7" id="KW-0547">Nucleotide-binding</keyword>
<evidence type="ECO:0000259" key="9">
    <source>
        <dbReference type="Pfam" id="PF00294"/>
    </source>
</evidence>
<name>A0A0U4DXU3_9BACI</name>
<evidence type="ECO:0000256" key="5">
    <source>
        <dbReference type="ARBA" id="ARBA00022840"/>
    </source>
</evidence>
<comment type="similarity">
    <text evidence="7">Belongs to the carbohydrate kinase PfkB family. LacC subfamily.</text>
</comment>
<dbReference type="GO" id="GO:0009024">
    <property type="term" value="F:tagatose-6-phosphate kinase activity"/>
    <property type="evidence" value="ECO:0007669"/>
    <property type="project" value="UniProtKB-EC"/>
</dbReference>
<evidence type="ECO:0000256" key="4">
    <source>
        <dbReference type="ARBA" id="ARBA00022777"/>
    </source>
</evidence>
<dbReference type="GO" id="GO:0005829">
    <property type="term" value="C:cytosol"/>
    <property type="evidence" value="ECO:0007669"/>
    <property type="project" value="TreeGrafter"/>
</dbReference>
<evidence type="ECO:0000256" key="2">
    <source>
        <dbReference type="ARBA" id="ARBA00022679"/>
    </source>
</evidence>
<dbReference type="EMBL" id="CP013862">
    <property type="protein sequence ID" value="ALX50200.1"/>
    <property type="molecule type" value="Genomic_DNA"/>
</dbReference>
<dbReference type="OrthoDB" id="9801219at2"/>
<comment type="catalytic activity">
    <reaction evidence="6 8">
        <text>beta-D-fructose 1-phosphate + ATP = beta-D-fructose 1,6-bisphosphate + ADP + H(+)</text>
        <dbReference type="Rhea" id="RHEA:14213"/>
        <dbReference type="ChEBI" id="CHEBI:15378"/>
        <dbReference type="ChEBI" id="CHEBI:30616"/>
        <dbReference type="ChEBI" id="CHEBI:32966"/>
        <dbReference type="ChEBI" id="CHEBI:138881"/>
        <dbReference type="ChEBI" id="CHEBI:456216"/>
        <dbReference type="EC" id="2.7.1.56"/>
    </reaction>
</comment>
<keyword evidence="11" id="KW-1185">Reference proteome</keyword>
<dbReference type="InterPro" id="IPR022463">
    <property type="entry name" value="1-PFruKinase"/>
</dbReference>
<dbReference type="PROSITE" id="PS00584">
    <property type="entry name" value="PFKB_KINASES_2"/>
    <property type="match status" value="1"/>
</dbReference>
<sequence>MIYTITLNPSIDYVVQVNQLNLGELNKMDNEMMFAGGKGINVSRVLHELAYDTTALGFLGGFTGDFIVEALREKSIQTKFTPIQGATRINIKLKADSETEVNGRGPGILPAEADSLLHQLEHVTNHDTVIISGSTPPSLPNDFHKQLADQIAANGASFVIDTTGEALKSVLGYRPLVVKPNKEELAELFGVTLRHQDDVIYYGKQLLDLGARHAIVSMAGEGALLFTEEGIYHGQTPRGQVKNSVGAGDSMIAGFTGKFKETADVTEAFRMSLAAGSATAFADDLAKAEDIFQLQEKIAITRISGKVKEENHEH</sequence>
<accession>A0A0U4DXU3</accession>
<dbReference type="GO" id="GO:0005988">
    <property type="term" value="P:lactose metabolic process"/>
    <property type="evidence" value="ECO:0007669"/>
    <property type="project" value="UniProtKB-KW"/>
</dbReference>
<evidence type="ECO:0000256" key="7">
    <source>
        <dbReference type="PIRNR" id="PIRNR000535"/>
    </source>
</evidence>
<evidence type="ECO:0000256" key="6">
    <source>
        <dbReference type="ARBA" id="ARBA00047745"/>
    </source>
</evidence>
<dbReference type="RefSeq" id="WP_068447459.1">
    <property type="nucleotide sequence ID" value="NZ_CP013862.1"/>
</dbReference>
<dbReference type="UniPathway" id="UPA00704">
    <property type="reaction ID" value="UER00715"/>
</dbReference>